<dbReference type="RefSeq" id="XP_034251878.1">
    <property type="nucleotide sequence ID" value="XM_034395987.1"/>
</dbReference>
<reference evidence="10" key="1">
    <citation type="submission" date="2025-08" db="UniProtKB">
        <authorList>
            <consortium name="RefSeq"/>
        </authorList>
    </citation>
    <scope>IDENTIFICATION</scope>
    <source>
        <tissue evidence="10">Total insect</tissue>
    </source>
</reference>
<dbReference type="GO" id="GO:0007165">
    <property type="term" value="P:signal transduction"/>
    <property type="evidence" value="ECO:0007669"/>
    <property type="project" value="UniProtKB-KW"/>
</dbReference>
<sequence>MAVLRACHSTSAKGNETADLVHDLLNGGTLNEKEAQQLALFSMQTAHRDVAIAPMGLFKMDMAFVLSFCSTVVMYVVMLLQFKTA</sequence>
<comment type="subcellular location">
    <subcellularLocation>
        <location evidence="1">Cell membrane</location>
        <topology evidence="1">Multi-pass membrane protein</topology>
    </subcellularLocation>
</comment>
<organism evidence="10">
    <name type="scientific">Thrips palmi</name>
    <name type="common">Melon thrips</name>
    <dbReference type="NCBI Taxonomy" id="161013"/>
    <lineage>
        <taxon>Eukaryota</taxon>
        <taxon>Metazoa</taxon>
        <taxon>Ecdysozoa</taxon>
        <taxon>Arthropoda</taxon>
        <taxon>Hexapoda</taxon>
        <taxon>Insecta</taxon>
        <taxon>Pterygota</taxon>
        <taxon>Neoptera</taxon>
        <taxon>Paraneoptera</taxon>
        <taxon>Thysanoptera</taxon>
        <taxon>Terebrantia</taxon>
        <taxon>Thripoidea</taxon>
        <taxon>Thripidae</taxon>
        <taxon>Thrips</taxon>
    </lineage>
</organism>
<keyword evidence="6 10" id="KW-0675">Receptor</keyword>
<dbReference type="GO" id="GO:0005886">
    <property type="term" value="C:plasma membrane"/>
    <property type="evidence" value="ECO:0007669"/>
    <property type="project" value="UniProtKB-SubCell"/>
</dbReference>
<keyword evidence="9" id="KW-1185">Reference proteome</keyword>
<evidence type="ECO:0000313" key="10">
    <source>
        <dbReference type="RefSeq" id="XP_034251878.1"/>
    </source>
</evidence>
<evidence type="ECO:0000313" key="9">
    <source>
        <dbReference type="Proteomes" id="UP000515158"/>
    </source>
</evidence>
<dbReference type="PANTHER" id="PTHR21143:SF104">
    <property type="entry name" value="GUSTATORY RECEPTOR 8A-RELATED"/>
    <property type="match status" value="1"/>
</dbReference>
<dbReference type="Proteomes" id="UP000515158">
    <property type="component" value="Unplaced"/>
</dbReference>
<keyword evidence="4 8" id="KW-1133">Transmembrane helix</keyword>
<dbReference type="Pfam" id="PF08395">
    <property type="entry name" value="7tm_7"/>
    <property type="match status" value="1"/>
</dbReference>
<keyword evidence="3 8" id="KW-0812">Transmembrane</keyword>
<evidence type="ECO:0000256" key="5">
    <source>
        <dbReference type="ARBA" id="ARBA00023136"/>
    </source>
</evidence>
<dbReference type="GO" id="GO:0007635">
    <property type="term" value="P:chemosensory behavior"/>
    <property type="evidence" value="ECO:0007669"/>
    <property type="project" value="TreeGrafter"/>
</dbReference>
<name>A0A6P9A253_THRPL</name>
<keyword evidence="5 8" id="KW-0472">Membrane</keyword>
<proteinExistence type="predicted"/>
<evidence type="ECO:0000256" key="8">
    <source>
        <dbReference type="SAM" id="Phobius"/>
    </source>
</evidence>
<evidence type="ECO:0000256" key="7">
    <source>
        <dbReference type="ARBA" id="ARBA00023224"/>
    </source>
</evidence>
<dbReference type="AlphaFoldDB" id="A0A6P9A253"/>
<dbReference type="GeneID" id="117651713"/>
<evidence type="ECO:0000256" key="1">
    <source>
        <dbReference type="ARBA" id="ARBA00004651"/>
    </source>
</evidence>
<dbReference type="InterPro" id="IPR013604">
    <property type="entry name" value="7TM_chemorcpt"/>
</dbReference>
<dbReference type="KEGG" id="tpal:117651713"/>
<protein>
    <submittedName>
        <fullName evidence="10">Gustatory receptor 28b</fullName>
    </submittedName>
</protein>
<evidence type="ECO:0000256" key="4">
    <source>
        <dbReference type="ARBA" id="ARBA00022989"/>
    </source>
</evidence>
<dbReference type="GO" id="GO:0050909">
    <property type="term" value="P:sensory perception of taste"/>
    <property type="evidence" value="ECO:0007669"/>
    <property type="project" value="InterPro"/>
</dbReference>
<evidence type="ECO:0000256" key="3">
    <source>
        <dbReference type="ARBA" id="ARBA00022692"/>
    </source>
</evidence>
<feature type="transmembrane region" description="Helical" evidence="8">
    <location>
        <begin position="62"/>
        <end position="82"/>
    </location>
</feature>
<dbReference type="OrthoDB" id="7632762at2759"/>
<keyword evidence="7" id="KW-0807">Transducer</keyword>
<accession>A0A6P9A253</accession>
<evidence type="ECO:0000256" key="2">
    <source>
        <dbReference type="ARBA" id="ARBA00022475"/>
    </source>
</evidence>
<dbReference type="PANTHER" id="PTHR21143">
    <property type="entry name" value="INVERTEBRATE GUSTATORY RECEPTOR"/>
    <property type="match status" value="1"/>
</dbReference>
<gene>
    <name evidence="10" type="primary">LOC117651713</name>
</gene>
<dbReference type="GO" id="GO:0030425">
    <property type="term" value="C:dendrite"/>
    <property type="evidence" value="ECO:0007669"/>
    <property type="project" value="TreeGrafter"/>
</dbReference>
<dbReference type="GO" id="GO:0043025">
    <property type="term" value="C:neuronal cell body"/>
    <property type="evidence" value="ECO:0007669"/>
    <property type="project" value="TreeGrafter"/>
</dbReference>
<dbReference type="GO" id="GO:0030424">
    <property type="term" value="C:axon"/>
    <property type="evidence" value="ECO:0007669"/>
    <property type="project" value="TreeGrafter"/>
</dbReference>
<dbReference type="GO" id="GO:0008049">
    <property type="term" value="P:male courtship behavior"/>
    <property type="evidence" value="ECO:0007669"/>
    <property type="project" value="TreeGrafter"/>
</dbReference>
<evidence type="ECO:0000256" key="6">
    <source>
        <dbReference type="ARBA" id="ARBA00023170"/>
    </source>
</evidence>
<dbReference type="InParanoid" id="A0A6P9A253"/>
<keyword evidence="2" id="KW-1003">Cell membrane</keyword>